<evidence type="ECO:0000256" key="6">
    <source>
        <dbReference type="ARBA" id="ARBA00023136"/>
    </source>
</evidence>
<evidence type="ECO:0000256" key="1">
    <source>
        <dbReference type="ARBA" id="ARBA00004651"/>
    </source>
</evidence>
<keyword evidence="3" id="KW-1003">Cell membrane</keyword>
<keyword evidence="4 7" id="KW-0812">Transmembrane</keyword>
<evidence type="ECO:0000256" key="4">
    <source>
        <dbReference type="ARBA" id="ARBA00022692"/>
    </source>
</evidence>
<evidence type="ECO:0000256" key="2">
    <source>
        <dbReference type="ARBA" id="ARBA00022448"/>
    </source>
</evidence>
<comment type="caution">
    <text evidence="8">The sequence shown here is derived from an EMBL/GenBank/DDBJ whole genome shotgun (WGS) entry which is preliminary data.</text>
</comment>
<keyword evidence="5 7" id="KW-1133">Transmembrane helix</keyword>
<evidence type="ECO:0008006" key="9">
    <source>
        <dbReference type="Google" id="ProtNLM"/>
    </source>
</evidence>
<reference evidence="8" key="1">
    <citation type="journal article" date="2014" name="Front. Microbiol.">
        <title>High frequency of phylogenetically diverse reductive dehalogenase-homologous genes in deep subseafloor sedimentary metagenomes.</title>
        <authorList>
            <person name="Kawai M."/>
            <person name="Futagami T."/>
            <person name="Toyoda A."/>
            <person name="Takaki Y."/>
            <person name="Nishi S."/>
            <person name="Hori S."/>
            <person name="Arai W."/>
            <person name="Tsubouchi T."/>
            <person name="Morono Y."/>
            <person name="Uchiyama I."/>
            <person name="Ito T."/>
            <person name="Fujiyama A."/>
            <person name="Inagaki F."/>
            <person name="Takami H."/>
        </authorList>
    </citation>
    <scope>NUCLEOTIDE SEQUENCE</scope>
    <source>
        <strain evidence="8">Expedition CK06-06</strain>
    </source>
</reference>
<name>X1J848_9ZZZZ</name>
<dbReference type="InterPro" id="IPR035906">
    <property type="entry name" value="MetI-like_sf"/>
</dbReference>
<dbReference type="GO" id="GO:0005886">
    <property type="term" value="C:plasma membrane"/>
    <property type="evidence" value="ECO:0007669"/>
    <property type="project" value="UniProtKB-SubCell"/>
</dbReference>
<dbReference type="AlphaFoldDB" id="X1J848"/>
<dbReference type="PANTHER" id="PTHR30425:SF1">
    <property type="entry name" value="PHOSPHATE TRANSPORT SYSTEM PERMEASE PROTEIN PSTC"/>
    <property type="match status" value="1"/>
</dbReference>
<feature type="transmembrane region" description="Helical" evidence="7">
    <location>
        <begin position="66"/>
        <end position="87"/>
    </location>
</feature>
<dbReference type="EMBL" id="BARV01000843">
    <property type="protein sequence ID" value="GAH90142.1"/>
    <property type="molecule type" value="Genomic_DNA"/>
</dbReference>
<evidence type="ECO:0000313" key="8">
    <source>
        <dbReference type="EMBL" id="GAH90142.1"/>
    </source>
</evidence>
<evidence type="ECO:0000256" key="3">
    <source>
        <dbReference type="ARBA" id="ARBA00022475"/>
    </source>
</evidence>
<organism evidence="8">
    <name type="scientific">marine sediment metagenome</name>
    <dbReference type="NCBI Taxonomy" id="412755"/>
    <lineage>
        <taxon>unclassified sequences</taxon>
        <taxon>metagenomes</taxon>
        <taxon>ecological metagenomes</taxon>
    </lineage>
</organism>
<dbReference type="Gene3D" id="1.10.3720.10">
    <property type="entry name" value="MetI-like"/>
    <property type="match status" value="1"/>
</dbReference>
<evidence type="ECO:0000256" key="7">
    <source>
        <dbReference type="SAM" id="Phobius"/>
    </source>
</evidence>
<dbReference type="InterPro" id="IPR051124">
    <property type="entry name" value="Phosphate_Transport_Permease"/>
</dbReference>
<protein>
    <recommendedName>
        <fullName evidence="9">ABC transmembrane type-1 domain-containing protein</fullName>
    </recommendedName>
</protein>
<evidence type="ECO:0000256" key="5">
    <source>
        <dbReference type="ARBA" id="ARBA00022989"/>
    </source>
</evidence>
<accession>X1J848</accession>
<dbReference type="PANTHER" id="PTHR30425">
    <property type="entry name" value="PHOSPHATE TRANSPORT SYSTEM PERMEASE PROTEIN PST"/>
    <property type="match status" value="1"/>
</dbReference>
<feature type="transmembrane region" description="Helical" evidence="7">
    <location>
        <begin position="12"/>
        <end position="36"/>
    </location>
</feature>
<proteinExistence type="predicted"/>
<gene>
    <name evidence="8" type="ORF">S06H3_02786</name>
</gene>
<keyword evidence="6 7" id="KW-0472">Membrane</keyword>
<dbReference type="SUPFAM" id="SSF161098">
    <property type="entry name" value="MetI-like"/>
    <property type="match status" value="1"/>
</dbReference>
<keyword evidence="2" id="KW-0813">Transport</keyword>
<sequence>MKNVIKRRERIAGIILGMGRAIGETMAVIMIAGNALKIPHSMLDSVRTLTSTLALELGYATGDHRAALFACGSFLFLIIILLNIIAIKITGRK</sequence>
<comment type="subcellular location">
    <subcellularLocation>
        <location evidence="1">Cell membrane</location>
        <topology evidence="1">Multi-pass membrane protein</topology>
    </subcellularLocation>
</comment>